<feature type="transmembrane region" description="Helical" evidence="8">
    <location>
        <begin position="181"/>
        <end position="200"/>
    </location>
</feature>
<feature type="transmembrane region" description="Helical" evidence="8">
    <location>
        <begin position="153"/>
        <end position="174"/>
    </location>
</feature>
<evidence type="ECO:0000256" key="2">
    <source>
        <dbReference type="ARBA" id="ARBA00007362"/>
    </source>
</evidence>
<dbReference type="PANTHER" id="PTHR42920:SF5">
    <property type="entry name" value="EAMA DOMAIN-CONTAINING PROTEIN"/>
    <property type="match status" value="1"/>
</dbReference>
<feature type="transmembrane region" description="Helical" evidence="8">
    <location>
        <begin position="91"/>
        <end position="111"/>
    </location>
</feature>
<feature type="compositionally biased region" description="Basic and acidic residues" evidence="7">
    <location>
        <begin position="289"/>
        <end position="309"/>
    </location>
</feature>
<evidence type="ECO:0000256" key="1">
    <source>
        <dbReference type="ARBA" id="ARBA00004651"/>
    </source>
</evidence>
<gene>
    <name evidence="10" type="ORF">FB467_2382</name>
</gene>
<comment type="similarity">
    <text evidence="2">Belongs to the EamA transporter family.</text>
</comment>
<evidence type="ECO:0000259" key="9">
    <source>
        <dbReference type="Pfam" id="PF00892"/>
    </source>
</evidence>
<dbReference type="GO" id="GO:0005886">
    <property type="term" value="C:plasma membrane"/>
    <property type="evidence" value="ECO:0007669"/>
    <property type="project" value="UniProtKB-SubCell"/>
</dbReference>
<evidence type="ECO:0000313" key="11">
    <source>
        <dbReference type="Proteomes" id="UP000319516"/>
    </source>
</evidence>
<comment type="caution">
    <text evidence="10">The sequence shown here is derived from an EMBL/GenBank/DDBJ whole genome shotgun (WGS) entry which is preliminary data.</text>
</comment>
<evidence type="ECO:0000256" key="6">
    <source>
        <dbReference type="ARBA" id="ARBA00023136"/>
    </source>
</evidence>
<dbReference type="PANTHER" id="PTHR42920">
    <property type="entry name" value="OS03G0707200 PROTEIN-RELATED"/>
    <property type="match status" value="1"/>
</dbReference>
<feature type="transmembrane region" description="Helical" evidence="8">
    <location>
        <begin position="12"/>
        <end position="32"/>
    </location>
</feature>
<evidence type="ECO:0000256" key="8">
    <source>
        <dbReference type="SAM" id="Phobius"/>
    </source>
</evidence>
<feature type="transmembrane region" description="Helical" evidence="8">
    <location>
        <begin position="241"/>
        <end position="259"/>
    </location>
</feature>
<feature type="transmembrane region" description="Helical" evidence="8">
    <location>
        <begin position="265"/>
        <end position="281"/>
    </location>
</feature>
<proteinExistence type="inferred from homology"/>
<dbReference type="SUPFAM" id="SSF103481">
    <property type="entry name" value="Multidrug resistance efflux transporter EmrE"/>
    <property type="match status" value="2"/>
</dbReference>
<accession>A0A542YT18</accession>
<keyword evidence="11" id="KW-1185">Reference proteome</keyword>
<evidence type="ECO:0000256" key="7">
    <source>
        <dbReference type="SAM" id="MobiDB-lite"/>
    </source>
</evidence>
<evidence type="ECO:0000256" key="4">
    <source>
        <dbReference type="ARBA" id="ARBA00022692"/>
    </source>
</evidence>
<reference evidence="10 11" key="1">
    <citation type="submission" date="2019-06" db="EMBL/GenBank/DDBJ databases">
        <title>Sequencing the genomes of 1000 actinobacteria strains.</title>
        <authorList>
            <person name="Klenk H.-P."/>
        </authorList>
    </citation>
    <scope>NUCLEOTIDE SEQUENCE [LARGE SCALE GENOMIC DNA]</scope>
    <source>
        <strain evidence="10 11">DSM 12335</strain>
    </source>
</reference>
<dbReference type="InterPro" id="IPR037185">
    <property type="entry name" value="EmrE-like"/>
</dbReference>
<evidence type="ECO:0000256" key="3">
    <source>
        <dbReference type="ARBA" id="ARBA00022475"/>
    </source>
</evidence>
<dbReference type="InterPro" id="IPR000620">
    <property type="entry name" value="EamA_dom"/>
</dbReference>
<feature type="domain" description="EamA" evidence="9">
    <location>
        <begin position="13"/>
        <end position="138"/>
    </location>
</feature>
<keyword evidence="5 8" id="KW-1133">Transmembrane helix</keyword>
<dbReference type="Proteomes" id="UP000319516">
    <property type="component" value="Unassembled WGS sequence"/>
</dbReference>
<keyword evidence="3" id="KW-1003">Cell membrane</keyword>
<feature type="region of interest" description="Disordered" evidence="7">
    <location>
        <begin position="289"/>
        <end position="322"/>
    </location>
</feature>
<keyword evidence="6 8" id="KW-0472">Membrane</keyword>
<name>A0A542YT18_9MICO</name>
<dbReference type="AlphaFoldDB" id="A0A542YT18"/>
<dbReference type="Pfam" id="PF00892">
    <property type="entry name" value="EamA"/>
    <property type="match status" value="2"/>
</dbReference>
<evidence type="ECO:0000313" key="10">
    <source>
        <dbReference type="EMBL" id="TQL51242.1"/>
    </source>
</evidence>
<organism evidence="10 11">
    <name type="scientific">Ornithinicoccus hortensis</name>
    <dbReference type="NCBI Taxonomy" id="82346"/>
    <lineage>
        <taxon>Bacteria</taxon>
        <taxon>Bacillati</taxon>
        <taxon>Actinomycetota</taxon>
        <taxon>Actinomycetes</taxon>
        <taxon>Micrococcales</taxon>
        <taxon>Intrasporangiaceae</taxon>
        <taxon>Ornithinicoccus</taxon>
    </lineage>
</organism>
<protein>
    <submittedName>
        <fullName evidence="10">Drug/metabolite transporter (DMT)-like permease</fullName>
    </submittedName>
</protein>
<sequence>MGRPQTPSRQEMALVGITAIWGSTFVVVHLAVQHSGPWFFVGIRFLAAGLIAAAIFHRSLRRISARDLVAGVSIGVCLFSGYGLQTFGLQTITASTSAFITALYVPLVPLLQWAAFRKPPGRMALLGVTLAFVGLVLLAGPEALRIGFGPGETATLIGAVAMAAEIVLIGVFAGRVSLGNVTIIQLLTAGALGLMTFPLAGESVPAFSWGWLAPALGMAAASCLIQLTMNWAQRSVSPTRATIIYAGEPVWGGIFGWFYGDRLGVIAVVGAACIVASNILSELKPGRRAREVDSKRGPTEHPDLEEHASGVRGADAGMVETV</sequence>
<dbReference type="InterPro" id="IPR051258">
    <property type="entry name" value="Diverse_Substrate_Transporter"/>
</dbReference>
<dbReference type="EMBL" id="VFOP01000001">
    <property type="protein sequence ID" value="TQL51242.1"/>
    <property type="molecule type" value="Genomic_DNA"/>
</dbReference>
<comment type="subcellular location">
    <subcellularLocation>
        <location evidence="1">Cell membrane</location>
        <topology evidence="1">Multi-pass membrane protein</topology>
    </subcellularLocation>
</comment>
<feature type="transmembrane region" description="Helical" evidence="8">
    <location>
        <begin position="68"/>
        <end position="85"/>
    </location>
</feature>
<keyword evidence="4 8" id="KW-0812">Transmembrane</keyword>
<feature type="transmembrane region" description="Helical" evidence="8">
    <location>
        <begin position="123"/>
        <end position="141"/>
    </location>
</feature>
<feature type="domain" description="EamA" evidence="9">
    <location>
        <begin position="151"/>
        <end position="280"/>
    </location>
</feature>
<evidence type="ECO:0000256" key="5">
    <source>
        <dbReference type="ARBA" id="ARBA00022989"/>
    </source>
</evidence>
<feature type="transmembrane region" description="Helical" evidence="8">
    <location>
        <begin position="38"/>
        <end position="56"/>
    </location>
</feature>
<feature type="transmembrane region" description="Helical" evidence="8">
    <location>
        <begin position="206"/>
        <end position="229"/>
    </location>
</feature>